<feature type="transmembrane region" description="Helical" evidence="1">
    <location>
        <begin position="91"/>
        <end position="108"/>
    </location>
</feature>
<protein>
    <submittedName>
        <fullName evidence="3">LPXTG cell wall anchor domain-containing protein</fullName>
    </submittedName>
</protein>
<evidence type="ECO:0000256" key="2">
    <source>
        <dbReference type="SAM" id="SignalP"/>
    </source>
</evidence>
<keyword evidence="1" id="KW-0472">Membrane</keyword>
<keyword evidence="1" id="KW-0812">Transmembrane</keyword>
<keyword evidence="2" id="KW-0732">Signal</keyword>
<dbReference type="AlphaFoldDB" id="A0A6P1TSB3"/>
<dbReference type="KEGG" id="anr:Ana3638_23430"/>
<keyword evidence="4" id="KW-1185">Reference proteome</keyword>
<feature type="signal peptide" evidence="2">
    <location>
        <begin position="1"/>
        <end position="20"/>
    </location>
</feature>
<gene>
    <name evidence="3" type="ORF">Ana3638_23430</name>
</gene>
<name>A0A6P1TSB3_9FIRM</name>
<dbReference type="EMBL" id="CP048000">
    <property type="protein sequence ID" value="QHQ63363.1"/>
    <property type="molecule type" value="Genomic_DNA"/>
</dbReference>
<reference evidence="3 4" key="1">
    <citation type="submission" date="2020-01" db="EMBL/GenBank/DDBJ databases">
        <title>Genome analysis of Anaerocolumna sp. CBA3638.</title>
        <authorList>
            <person name="Kim J."/>
            <person name="Roh S.W."/>
        </authorList>
    </citation>
    <scope>NUCLEOTIDE SEQUENCE [LARGE SCALE GENOMIC DNA]</scope>
    <source>
        <strain evidence="3 4">CBA3638</strain>
    </source>
</reference>
<proteinExistence type="predicted"/>
<dbReference type="RefSeq" id="WP_161840185.1">
    <property type="nucleotide sequence ID" value="NZ_CP048000.1"/>
</dbReference>
<evidence type="ECO:0000313" key="4">
    <source>
        <dbReference type="Proteomes" id="UP000464314"/>
    </source>
</evidence>
<organism evidence="3 4">
    <name type="scientific">Anaerocolumna sedimenticola</name>
    <dbReference type="NCBI Taxonomy" id="2696063"/>
    <lineage>
        <taxon>Bacteria</taxon>
        <taxon>Bacillati</taxon>
        <taxon>Bacillota</taxon>
        <taxon>Clostridia</taxon>
        <taxon>Lachnospirales</taxon>
        <taxon>Lachnospiraceae</taxon>
        <taxon>Anaerocolumna</taxon>
    </lineage>
</organism>
<evidence type="ECO:0000313" key="3">
    <source>
        <dbReference type="EMBL" id="QHQ63363.1"/>
    </source>
</evidence>
<evidence type="ECO:0000256" key="1">
    <source>
        <dbReference type="SAM" id="Phobius"/>
    </source>
</evidence>
<feature type="chain" id="PRO_5038810207" evidence="2">
    <location>
        <begin position="21"/>
        <end position="117"/>
    </location>
</feature>
<dbReference type="NCBIfam" id="TIGR01167">
    <property type="entry name" value="LPXTG_anchor"/>
    <property type="match status" value="1"/>
</dbReference>
<accession>A0A6P1TSB3</accession>
<keyword evidence="1" id="KW-1133">Transmembrane helix</keyword>
<sequence length="117" mass="12636">MKRLFGILFVLLLSMVIPMADVDANEAEPYQSDTSVSFYGEYKPTMPGTGEPQELTIESEEPAAVPQTKAPIITTGVPPSSLPQTGDSSNLTYVYVGLVLLVSCILIPKSKMQLINT</sequence>
<dbReference type="Proteomes" id="UP000464314">
    <property type="component" value="Chromosome"/>
</dbReference>